<sequence>MTTLRVLFKGQTHSLVLPSASPTVGDLLEAIERVTGVQQDAQRQFQKRRRIDCSDAVRELADACDCSQDAAPLMLMAGASAAQIEDMKSTQDARNYGLQARDAVSTSYRFHGIEPLKFFSDKHKAQEILEKLANGRGILAVMAKHNVGVLAEMPPDGKVGVDPVCVLGLNQNKGQKILLRLRTDDLLGFRKFLSIKKVLFHELSHNVHSEHDSKVLSADAAS</sequence>
<protein>
    <recommendedName>
        <fullName evidence="1">WLM domain-containing protein</fullName>
    </recommendedName>
</protein>
<evidence type="ECO:0000313" key="3">
    <source>
        <dbReference type="Proteomes" id="UP000460718"/>
    </source>
</evidence>
<dbReference type="PANTHER" id="PTHR47796">
    <property type="entry name" value="ZINC METALLOPROTEINASE-LIKE PROTEIN"/>
    <property type="match status" value="1"/>
</dbReference>
<evidence type="ECO:0000259" key="1">
    <source>
        <dbReference type="PROSITE" id="PS51397"/>
    </source>
</evidence>
<dbReference type="AlphaFoldDB" id="A0A6A3M678"/>
<dbReference type="Pfam" id="PF08325">
    <property type="entry name" value="WLM"/>
    <property type="match status" value="1"/>
</dbReference>
<dbReference type="InterPro" id="IPR013536">
    <property type="entry name" value="WLM_dom"/>
</dbReference>
<dbReference type="Proteomes" id="UP000460718">
    <property type="component" value="Unassembled WGS sequence"/>
</dbReference>
<dbReference type="PANTHER" id="PTHR47796:SF1">
    <property type="entry name" value="OS08G0500800 PROTEIN"/>
    <property type="match status" value="1"/>
</dbReference>
<reference evidence="2 3" key="1">
    <citation type="submission" date="2018-09" db="EMBL/GenBank/DDBJ databases">
        <title>Genomic investigation of the strawberry pathogen Phytophthora fragariae indicates pathogenicity is determined by transcriptional variation in three key races.</title>
        <authorList>
            <person name="Adams T.M."/>
            <person name="Armitage A.D."/>
            <person name="Sobczyk M.K."/>
            <person name="Bates H.J."/>
            <person name="Dunwell J.M."/>
            <person name="Nellist C.F."/>
            <person name="Harrison R.J."/>
        </authorList>
    </citation>
    <scope>NUCLEOTIDE SEQUENCE [LARGE SCALE GENOMIC DNA]</scope>
    <source>
        <strain evidence="2 3">SCRP245</strain>
    </source>
</reference>
<organism evidence="2 3">
    <name type="scientific">Phytophthora fragariae</name>
    <dbReference type="NCBI Taxonomy" id="53985"/>
    <lineage>
        <taxon>Eukaryota</taxon>
        <taxon>Sar</taxon>
        <taxon>Stramenopiles</taxon>
        <taxon>Oomycota</taxon>
        <taxon>Peronosporomycetes</taxon>
        <taxon>Peronosporales</taxon>
        <taxon>Peronosporaceae</taxon>
        <taxon>Phytophthora</taxon>
    </lineage>
</organism>
<dbReference type="EMBL" id="QXFW01000084">
    <property type="protein sequence ID" value="KAE9026047.1"/>
    <property type="molecule type" value="Genomic_DNA"/>
</dbReference>
<gene>
    <name evidence="2" type="ORF">PF011_g2742</name>
</gene>
<accession>A0A6A3M678</accession>
<name>A0A6A3M678_9STRA</name>
<evidence type="ECO:0000313" key="2">
    <source>
        <dbReference type="EMBL" id="KAE9026047.1"/>
    </source>
</evidence>
<dbReference type="PROSITE" id="PS51397">
    <property type="entry name" value="WLM"/>
    <property type="match status" value="1"/>
</dbReference>
<feature type="domain" description="WLM" evidence="1">
    <location>
        <begin position="101"/>
        <end position="222"/>
    </location>
</feature>
<proteinExistence type="predicted"/>
<comment type="caution">
    <text evidence="2">The sequence shown here is derived from an EMBL/GenBank/DDBJ whole genome shotgun (WGS) entry which is preliminary data.</text>
</comment>